<keyword evidence="3" id="KW-0378">Hydrolase</keyword>
<reference evidence="3 4" key="1">
    <citation type="submission" date="2019-03" db="EMBL/GenBank/DDBJ databases">
        <title>Reclassification of Micrococcus aloeverae and Micrococcus yunnanensis as later heterotypic synonyms of Micrococcus luteus.</title>
        <authorList>
            <person name="Huang C.-H."/>
        </authorList>
    </citation>
    <scope>NUCLEOTIDE SEQUENCE [LARGE SCALE GENOMIC DNA]</scope>
    <source>
        <strain evidence="3 4">BCRC 12151</strain>
    </source>
</reference>
<protein>
    <submittedName>
        <fullName evidence="3">Metal-dependent hydrolase</fullName>
    </submittedName>
</protein>
<dbReference type="Proteomes" id="UP000297477">
    <property type="component" value="Unassembled WGS sequence"/>
</dbReference>
<dbReference type="PANTHER" id="PTHR14859:SF15">
    <property type="entry name" value="ENDONUCLEASE_EXONUCLEASE_PHOSPHATASE DOMAIN-CONTAINING PROTEIN"/>
    <property type="match status" value="1"/>
</dbReference>
<dbReference type="SUPFAM" id="SSF56219">
    <property type="entry name" value="DNase I-like"/>
    <property type="match status" value="1"/>
</dbReference>
<dbReference type="Pfam" id="PF03372">
    <property type="entry name" value="Exo_endo_phos"/>
    <property type="match status" value="1"/>
</dbReference>
<accession>A0ABY2K4S7</accession>
<sequence length="344" mass="37492">MGRGLIVHAPPRSSPRRHAEAHVAPPSGHGHALSSKGARLHAHFPRRSHTIHEDEMKPSRFTTLLTGAVASAALATTLTGAAAPSADRPHRPDAAVRTLTVATFNIHHAADRFDVLDIERVAGDIADFEADVVALQEVDNAYGSRSEFEDQAQWLAARLGMDYCYAANLDLDPEEGRQERRQYGTAILSRHKLANCTNTLLPNHEGGEQRGLASAEINVRGVPVTVYNTHLTHTNSQFRALQFETINDVLADEENPAVLMGDLNARPDQPEYEVFTERLVDVWPVAGVGPAETLAPGNPTGRIDYILTTSDITARHAVVPQIESSDHFPVVATVELPHPSDLKR</sequence>
<comment type="caution">
    <text evidence="3">The sequence shown here is derived from an EMBL/GenBank/DDBJ whole genome shotgun (WGS) entry which is preliminary data.</text>
</comment>
<dbReference type="InterPro" id="IPR005135">
    <property type="entry name" value="Endo/exonuclease/phosphatase"/>
</dbReference>
<evidence type="ECO:0000313" key="4">
    <source>
        <dbReference type="Proteomes" id="UP000297477"/>
    </source>
</evidence>
<organism evidence="3 4">
    <name type="scientific">Micrococcus lylae</name>
    <dbReference type="NCBI Taxonomy" id="1273"/>
    <lineage>
        <taxon>Bacteria</taxon>
        <taxon>Bacillati</taxon>
        <taxon>Actinomycetota</taxon>
        <taxon>Actinomycetes</taxon>
        <taxon>Micrococcales</taxon>
        <taxon>Micrococcaceae</taxon>
        <taxon>Micrococcus</taxon>
    </lineage>
</organism>
<dbReference type="PANTHER" id="PTHR14859">
    <property type="entry name" value="CALCOFLUOR WHITE HYPERSENSITIVE PROTEIN PRECURSOR"/>
    <property type="match status" value="1"/>
</dbReference>
<dbReference type="Gene3D" id="3.60.10.10">
    <property type="entry name" value="Endonuclease/exonuclease/phosphatase"/>
    <property type="match status" value="1"/>
</dbReference>
<feature type="region of interest" description="Disordered" evidence="1">
    <location>
        <begin position="1"/>
        <end position="36"/>
    </location>
</feature>
<evidence type="ECO:0000256" key="1">
    <source>
        <dbReference type="SAM" id="MobiDB-lite"/>
    </source>
</evidence>
<evidence type="ECO:0000259" key="2">
    <source>
        <dbReference type="Pfam" id="PF03372"/>
    </source>
</evidence>
<dbReference type="InterPro" id="IPR051916">
    <property type="entry name" value="GPI-anchor_lipid_remodeler"/>
</dbReference>
<proteinExistence type="predicted"/>
<keyword evidence="4" id="KW-1185">Reference proteome</keyword>
<feature type="domain" description="Endonuclease/exonuclease/phosphatase" evidence="2">
    <location>
        <begin position="102"/>
        <end position="327"/>
    </location>
</feature>
<name>A0ABY2K4S7_9MICC</name>
<dbReference type="InterPro" id="IPR036691">
    <property type="entry name" value="Endo/exonu/phosph_ase_sf"/>
</dbReference>
<dbReference type="GO" id="GO:0016787">
    <property type="term" value="F:hydrolase activity"/>
    <property type="evidence" value="ECO:0007669"/>
    <property type="project" value="UniProtKB-KW"/>
</dbReference>
<evidence type="ECO:0000313" key="3">
    <source>
        <dbReference type="EMBL" id="TFI00363.1"/>
    </source>
</evidence>
<dbReference type="EMBL" id="SPKT01000004">
    <property type="protein sequence ID" value="TFI00363.1"/>
    <property type="molecule type" value="Genomic_DNA"/>
</dbReference>
<gene>
    <name evidence="3" type="ORF">E4A49_02980</name>
</gene>